<keyword evidence="5" id="KW-1185">Reference proteome</keyword>
<evidence type="ECO:0000259" key="3">
    <source>
        <dbReference type="Pfam" id="PF18962"/>
    </source>
</evidence>
<dbReference type="Proteomes" id="UP000007463">
    <property type="component" value="Chromosome"/>
</dbReference>
<dbReference type="InterPro" id="IPR026444">
    <property type="entry name" value="Secre_tail"/>
</dbReference>
<dbReference type="RefSeq" id="WP_013685686.1">
    <property type="nucleotide sequence ID" value="NC_015321.1"/>
</dbReference>
<protein>
    <recommendedName>
        <fullName evidence="3">Secretion system C-terminal sorting domain-containing protein</fullName>
    </recommendedName>
</protein>
<sequence length="317" mass="34866" precursor="true">MKKSSLFLFLVLVNNITNAQNLTRSDIGYQIGENYIMFQSMYLNPGSDGIGVTWDLSSMTDQFGQIDVTISDNTSLFPNSNAVMAMSIGYNDYFNITNNSIEVVGGDFNGGSIKNYTNAQTFINFPITSLSNFTDTYESNSNGGSEVTLGNIHEEFSGSGTLITPIGTFTDAIRLKQTRIQSSTINSITQIDTTISYLWFKAGVHHELAVLQTIKSTLGDGENGYYTSADPALKMEENQLFNVSIYPNPTSGNIQIKSTENILSLKIYKLSGELVLEKDISNSLGIELNIDNLNSGIYLIHFYDENGATSVKRISKI</sequence>
<evidence type="ECO:0000256" key="1">
    <source>
        <dbReference type="ARBA" id="ARBA00022729"/>
    </source>
</evidence>
<organism evidence="4 5">
    <name type="scientific">Fluviicola taffensis (strain DSM 16823 / NCIMB 13979 / RW262)</name>
    <dbReference type="NCBI Taxonomy" id="755732"/>
    <lineage>
        <taxon>Bacteria</taxon>
        <taxon>Pseudomonadati</taxon>
        <taxon>Bacteroidota</taxon>
        <taxon>Flavobacteriia</taxon>
        <taxon>Flavobacteriales</taxon>
        <taxon>Crocinitomicaceae</taxon>
        <taxon>Fluviicola</taxon>
    </lineage>
</organism>
<dbReference type="EMBL" id="CP002542">
    <property type="protein sequence ID" value="AEA42914.1"/>
    <property type="molecule type" value="Genomic_DNA"/>
</dbReference>
<evidence type="ECO:0000256" key="2">
    <source>
        <dbReference type="SAM" id="SignalP"/>
    </source>
</evidence>
<feature type="signal peptide" evidence="2">
    <location>
        <begin position="1"/>
        <end position="19"/>
    </location>
</feature>
<name>F2IK15_FLUTR</name>
<feature type="chain" id="PRO_5003279959" description="Secretion system C-terminal sorting domain-containing protein" evidence="2">
    <location>
        <begin position="20"/>
        <end position="317"/>
    </location>
</feature>
<dbReference type="HOGENOM" id="CLU_876466_0_0_10"/>
<gene>
    <name evidence="4" type="ordered locus">Fluta_0913</name>
</gene>
<dbReference type="NCBIfam" id="TIGR04183">
    <property type="entry name" value="Por_Secre_tail"/>
    <property type="match status" value="1"/>
</dbReference>
<dbReference type="AlphaFoldDB" id="F2IK15"/>
<dbReference type="eggNOG" id="ENOG5033HKE">
    <property type="taxonomic scope" value="Bacteria"/>
</dbReference>
<evidence type="ECO:0000313" key="5">
    <source>
        <dbReference type="Proteomes" id="UP000007463"/>
    </source>
</evidence>
<reference evidence="4 5" key="1">
    <citation type="journal article" date="2011" name="Stand. Genomic Sci.">
        <title>Complete genome sequence of the gliding freshwater bacterium Fluviicola taffensis type strain (RW262).</title>
        <authorList>
            <person name="Woyke T."/>
            <person name="Chertkov O."/>
            <person name="Lapidus A."/>
            <person name="Nolan M."/>
            <person name="Lucas S."/>
            <person name="Del Rio T.G."/>
            <person name="Tice H."/>
            <person name="Cheng J.F."/>
            <person name="Tapia R."/>
            <person name="Han C."/>
            <person name="Goodwin L."/>
            <person name="Pitluck S."/>
            <person name="Liolios K."/>
            <person name="Pagani I."/>
            <person name="Ivanova N."/>
            <person name="Huntemann M."/>
            <person name="Mavromatis K."/>
            <person name="Mikhailova N."/>
            <person name="Pati A."/>
            <person name="Chen A."/>
            <person name="Palaniappan K."/>
            <person name="Land M."/>
            <person name="Hauser L."/>
            <person name="Brambilla E.M."/>
            <person name="Rohde M."/>
            <person name="Mwirichia R."/>
            <person name="Sikorski J."/>
            <person name="Tindall B.J."/>
            <person name="Goker M."/>
            <person name="Bristow J."/>
            <person name="Eisen J.A."/>
            <person name="Markowitz V."/>
            <person name="Hugenholtz P."/>
            <person name="Klenk H.P."/>
            <person name="Kyrpides N.C."/>
        </authorList>
    </citation>
    <scope>NUCLEOTIDE SEQUENCE [LARGE SCALE GENOMIC DNA]</scope>
    <source>
        <strain evidence="5">DSM 16823 / RW262 / RW262</strain>
    </source>
</reference>
<feature type="domain" description="Secretion system C-terminal sorting" evidence="3">
    <location>
        <begin position="245"/>
        <end position="313"/>
    </location>
</feature>
<reference evidence="5" key="2">
    <citation type="submission" date="2011-02" db="EMBL/GenBank/DDBJ databases">
        <title>The complete genome of Fluviicola taffensis DSM 16823.</title>
        <authorList>
            <consortium name="US DOE Joint Genome Institute (JGI-PGF)"/>
            <person name="Lucas S."/>
            <person name="Copeland A."/>
            <person name="Lapidus A."/>
            <person name="Bruce D."/>
            <person name="Goodwin L."/>
            <person name="Pitluck S."/>
            <person name="Kyrpides N."/>
            <person name="Mavromatis K."/>
            <person name="Ivanova N."/>
            <person name="Mikhailova N."/>
            <person name="Pagani I."/>
            <person name="Chertkov O."/>
            <person name="Detter J.C."/>
            <person name="Han C."/>
            <person name="Tapia R."/>
            <person name="Land M."/>
            <person name="Hauser L."/>
            <person name="Markowitz V."/>
            <person name="Cheng J.-F."/>
            <person name="Hugenholtz P."/>
            <person name="Woyke T."/>
            <person name="Wu D."/>
            <person name="Tindall B."/>
            <person name="Pomrenke H.G."/>
            <person name="Brambilla E."/>
            <person name="Klenk H.-P."/>
            <person name="Eisen J.A."/>
        </authorList>
    </citation>
    <scope>NUCLEOTIDE SEQUENCE [LARGE SCALE GENOMIC DNA]</scope>
    <source>
        <strain evidence="5">DSM 16823 / RW262 / RW262</strain>
    </source>
</reference>
<proteinExistence type="predicted"/>
<dbReference type="STRING" id="755732.Fluta_0913"/>
<dbReference type="KEGG" id="fte:Fluta_0913"/>
<dbReference type="OrthoDB" id="866189at2"/>
<keyword evidence="1 2" id="KW-0732">Signal</keyword>
<evidence type="ECO:0000313" key="4">
    <source>
        <dbReference type="EMBL" id="AEA42914.1"/>
    </source>
</evidence>
<accession>F2IK15</accession>
<dbReference type="Pfam" id="PF18962">
    <property type="entry name" value="Por_Secre_tail"/>
    <property type="match status" value="1"/>
</dbReference>